<dbReference type="InterPro" id="IPR013342">
    <property type="entry name" value="Mandelate_racemase_C"/>
</dbReference>
<evidence type="ECO:0000256" key="1">
    <source>
        <dbReference type="ARBA" id="ARBA00008031"/>
    </source>
</evidence>
<reference evidence="4 5" key="1">
    <citation type="submission" date="2023-10" db="EMBL/GenBank/DDBJ databases">
        <title>Roseovarius strain S88 nov., isolated from a marine algae.</title>
        <authorList>
            <person name="Lee M.W."/>
            <person name="Lee J.K."/>
            <person name="Kim J.M."/>
            <person name="Choi D.G."/>
            <person name="Baek J.H."/>
            <person name="Bayburt H."/>
            <person name="Jung J.J."/>
            <person name="Han D.M."/>
            <person name="Jeon C.O."/>
        </authorList>
    </citation>
    <scope>NUCLEOTIDE SEQUENCE [LARGE SCALE GENOMIC DNA]</scope>
    <source>
        <strain evidence="4 5">S88</strain>
    </source>
</reference>
<dbReference type="PANTHER" id="PTHR48080:SF3">
    <property type="entry name" value="ENOLASE SUPERFAMILY MEMBER DDB_G0284701"/>
    <property type="match status" value="1"/>
</dbReference>
<dbReference type="InterPro" id="IPR013341">
    <property type="entry name" value="Mandelate_racemase_N_dom"/>
</dbReference>
<dbReference type="Pfam" id="PF02746">
    <property type="entry name" value="MR_MLE_N"/>
    <property type="match status" value="1"/>
</dbReference>
<dbReference type="InterPro" id="IPR034593">
    <property type="entry name" value="DgoD-like"/>
</dbReference>
<comment type="similarity">
    <text evidence="1">Belongs to the mandelate racemase/muconate lactonizing enzyme family.</text>
</comment>
<protein>
    <submittedName>
        <fullName evidence="4">Mandelate racemase/muconate lactonizing enzyme family protein</fullName>
    </submittedName>
</protein>
<dbReference type="SMART" id="SM00922">
    <property type="entry name" value="MR_MLE"/>
    <property type="match status" value="1"/>
</dbReference>
<keyword evidence="5" id="KW-1185">Reference proteome</keyword>
<organism evidence="4 5">
    <name type="scientific">Roseovarius phycicola</name>
    <dbReference type="NCBI Taxonomy" id="3080976"/>
    <lineage>
        <taxon>Bacteria</taxon>
        <taxon>Pseudomonadati</taxon>
        <taxon>Pseudomonadota</taxon>
        <taxon>Alphaproteobacteria</taxon>
        <taxon>Rhodobacterales</taxon>
        <taxon>Roseobacteraceae</taxon>
        <taxon>Roseovarius</taxon>
    </lineage>
</organism>
<accession>A0ABZ2HLY1</accession>
<dbReference type="InterPro" id="IPR036849">
    <property type="entry name" value="Enolase-like_C_sf"/>
</dbReference>
<evidence type="ECO:0000259" key="3">
    <source>
        <dbReference type="SMART" id="SM00922"/>
    </source>
</evidence>
<dbReference type="SUPFAM" id="SSF54826">
    <property type="entry name" value="Enolase N-terminal domain-like"/>
    <property type="match status" value="1"/>
</dbReference>
<keyword evidence="2" id="KW-0479">Metal-binding</keyword>
<dbReference type="SFLD" id="SFLDS00001">
    <property type="entry name" value="Enolase"/>
    <property type="match status" value="1"/>
</dbReference>
<gene>
    <name evidence="4" type="ORF">RZ517_04095</name>
</gene>
<feature type="domain" description="Mandelate racemase/muconate lactonizing enzyme C-terminal" evidence="3">
    <location>
        <begin position="142"/>
        <end position="236"/>
    </location>
</feature>
<dbReference type="InterPro" id="IPR029065">
    <property type="entry name" value="Enolase_C-like"/>
</dbReference>
<dbReference type="SFLD" id="SFLDG00180">
    <property type="entry name" value="muconate_cycloisomerase"/>
    <property type="match status" value="1"/>
</dbReference>
<dbReference type="PANTHER" id="PTHR48080">
    <property type="entry name" value="D-GALACTONATE DEHYDRATASE-RELATED"/>
    <property type="match status" value="1"/>
</dbReference>
<dbReference type="Pfam" id="PF13378">
    <property type="entry name" value="MR_MLE_C"/>
    <property type="match status" value="1"/>
</dbReference>
<evidence type="ECO:0000256" key="2">
    <source>
        <dbReference type="ARBA" id="ARBA00022723"/>
    </source>
</evidence>
<dbReference type="Gene3D" id="3.20.20.120">
    <property type="entry name" value="Enolase-like C-terminal domain"/>
    <property type="match status" value="1"/>
</dbReference>
<proteinExistence type="inferred from homology"/>
<dbReference type="Proteomes" id="UP001364156">
    <property type="component" value="Chromosome"/>
</dbReference>
<dbReference type="EMBL" id="CP146069">
    <property type="protein sequence ID" value="WWR47372.1"/>
    <property type="molecule type" value="Genomic_DNA"/>
</dbReference>
<dbReference type="SUPFAM" id="SSF51604">
    <property type="entry name" value="Enolase C-terminal domain-like"/>
    <property type="match status" value="1"/>
</dbReference>
<sequence>MRISEVHIYHHDLPVKNGPYTMSHGPVWSLETTLVRLVTDQGVEGWGEVCPIGPLYAPVQASGVRALLNDIGAGLVGVDLTVNAVSAAIDAQVEGGTYARSAIDIAVHDALGRSLGVSVATLLGGAYQTRLPSYYATGIGTPEDIAKLALDKVNEGYPRIQIKAGGRDVAEDIATLRKVYETVGHRARILVDPNRGMSGNDALRLSRECQDIPFVLEQPCNTIEEIARIRPLMNHPIHIDESMVDLNTVLRLVGDGLVDGFGMKISRLGGLRPASTFRDIAAVRRLAHSCEDSWGGDIVNAACVHMGATVRPHMLEGVWLAQPYIDGHYDPNGGVRIEGGHITLPEGPGLGVTPDPNVFGVPAASFGG</sequence>
<name>A0ABZ2HLY1_9RHOB</name>
<dbReference type="RefSeq" id="WP_338550201.1">
    <property type="nucleotide sequence ID" value="NZ_CP146069.1"/>
</dbReference>
<evidence type="ECO:0000313" key="4">
    <source>
        <dbReference type="EMBL" id="WWR47372.1"/>
    </source>
</evidence>
<dbReference type="Gene3D" id="3.30.390.10">
    <property type="entry name" value="Enolase-like, N-terminal domain"/>
    <property type="match status" value="1"/>
</dbReference>
<evidence type="ECO:0000313" key="5">
    <source>
        <dbReference type="Proteomes" id="UP001364156"/>
    </source>
</evidence>
<dbReference type="InterPro" id="IPR029017">
    <property type="entry name" value="Enolase-like_N"/>
</dbReference>